<gene>
    <name evidence="8" type="primary">LOC111135607</name>
</gene>
<dbReference type="InterPro" id="IPR013083">
    <property type="entry name" value="Znf_RING/FYVE/PHD"/>
</dbReference>
<accession>A0A8B8ENP0</accession>
<dbReference type="Gene3D" id="3.30.40.10">
    <property type="entry name" value="Zinc/RING finger domain, C3HC4 (zinc finger)"/>
    <property type="match status" value="1"/>
</dbReference>
<reference evidence="8" key="1">
    <citation type="submission" date="2025-08" db="UniProtKB">
        <authorList>
            <consortium name="RefSeq"/>
        </authorList>
    </citation>
    <scope>IDENTIFICATION</scope>
    <source>
        <tissue evidence="8">Whole sample</tissue>
    </source>
</reference>
<feature type="region of interest" description="Disordered" evidence="5">
    <location>
        <begin position="15"/>
        <end position="36"/>
    </location>
</feature>
<dbReference type="GeneID" id="111135607"/>
<dbReference type="GO" id="GO:0008270">
    <property type="term" value="F:zinc ion binding"/>
    <property type="evidence" value="ECO:0007669"/>
    <property type="project" value="UniProtKB-KW"/>
</dbReference>
<dbReference type="InterPro" id="IPR017907">
    <property type="entry name" value="Znf_RING_CS"/>
</dbReference>
<dbReference type="InterPro" id="IPR018957">
    <property type="entry name" value="Znf_C3HC4_RING-type"/>
</dbReference>
<evidence type="ECO:0000313" key="8">
    <source>
        <dbReference type="RefSeq" id="XP_022341540.1"/>
    </source>
</evidence>
<evidence type="ECO:0000256" key="1">
    <source>
        <dbReference type="ARBA" id="ARBA00022723"/>
    </source>
</evidence>
<evidence type="ECO:0000259" key="6">
    <source>
        <dbReference type="PROSITE" id="PS50089"/>
    </source>
</evidence>
<evidence type="ECO:0000256" key="5">
    <source>
        <dbReference type="SAM" id="MobiDB-lite"/>
    </source>
</evidence>
<dbReference type="GO" id="GO:0045944">
    <property type="term" value="P:positive regulation of transcription by RNA polymerase II"/>
    <property type="evidence" value="ECO:0007669"/>
    <property type="project" value="TreeGrafter"/>
</dbReference>
<evidence type="ECO:0000256" key="2">
    <source>
        <dbReference type="ARBA" id="ARBA00022771"/>
    </source>
</evidence>
<keyword evidence="2 4" id="KW-0863">Zinc-finger</keyword>
<dbReference type="AlphaFoldDB" id="A0A8B8ENP0"/>
<sequence length="216" mass="24606">MDLSQFLRISLRRPLHERRHRRQQQEANSGRSRRRLDNVVTINNEDADVPNGLCIDLTNGNEDFIDLTSPAPSGTNDASVIVIPGSSEPRRHRRNRRRPRTRSRQNRENSEDSMNDVIEVSESYHPIPLPLSFEDVDGTESTSSANNSITSPVQDISCPVCMDDKKQIKKSGRQMASTVCGHVFCEPCIKASIETQHRCPTCRKKLTQRQYHPLFI</sequence>
<dbReference type="Pfam" id="PF00097">
    <property type="entry name" value="zf-C3HC4"/>
    <property type="match status" value="1"/>
</dbReference>
<dbReference type="KEGG" id="cvn:111135607"/>
<protein>
    <submittedName>
        <fullName evidence="8">E3 ubiquitin-protein ligase RNF4-like</fullName>
    </submittedName>
</protein>
<dbReference type="OrthoDB" id="6105938at2759"/>
<keyword evidence="3" id="KW-0862">Zinc</keyword>
<name>A0A8B8ENP0_CRAVI</name>
<evidence type="ECO:0000256" key="3">
    <source>
        <dbReference type="ARBA" id="ARBA00022833"/>
    </source>
</evidence>
<feature type="domain" description="RING-type" evidence="6">
    <location>
        <begin position="158"/>
        <end position="203"/>
    </location>
</feature>
<dbReference type="InterPro" id="IPR047134">
    <property type="entry name" value="RNF4"/>
</dbReference>
<dbReference type="PANTHER" id="PTHR23041">
    <property type="entry name" value="RING FINGER DOMAIN-CONTAINING"/>
    <property type="match status" value="1"/>
</dbReference>
<evidence type="ECO:0000313" key="7">
    <source>
        <dbReference type="Proteomes" id="UP000694844"/>
    </source>
</evidence>
<dbReference type="Proteomes" id="UP000694844">
    <property type="component" value="Chromosome 5"/>
</dbReference>
<dbReference type="SMART" id="SM00184">
    <property type="entry name" value="RING"/>
    <property type="match status" value="1"/>
</dbReference>
<keyword evidence="1" id="KW-0479">Metal-binding</keyword>
<dbReference type="PROSITE" id="PS50089">
    <property type="entry name" value="ZF_RING_2"/>
    <property type="match status" value="1"/>
</dbReference>
<dbReference type="PANTHER" id="PTHR23041:SF78">
    <property type="entry name" value="E3 UBIQUITIN-PROTEIN LIGASE RNF4"/>
    <property type="match status" value="1"/>
</dbReference>
<organism evidence="7 8">
    <name type="scientific">Crassostrea virginica</name>
    <name type="common">Eastern oyster</name>
    <dbReference type="NCBI Taxonomy" id="6565"/>
    <lineage>
        <taxon>Eukaryota</taxon>
        <taxon>Metazoa</taxon>
        <taxon>Spiralia</taxon>
        <taxon>Lophotrochozoa</taxon>
        <taxon>Mollusca</taxon>
        <taxon>Bivalvia</taxon>
        <taxon>Autobranchia</taxon>
        <taxon>Pteriomorphia</taxon>
        <taxon>Ostreida</taxon>
        <taxon>Ostreoidea</taxon>
        <taxon>Ostreidae</taxon>
        <taxon>Crassostrea</taxon>
    </lineage>
</organism>
<evidence type="ECO:0000256" key="4">
    <source>
        <dbReference type="PROSITE-ProRule" id="PRU00175"/>
    </source>
</evidence>
<feature type="compositionally biased region" description="Basic residues" evidence="5">
    <location>
        <begin position="90"/>
        <end position="104"/>
    </location>
</feature>
<dbReference type="InterPro" id="IPR001841">
    <property type="entry name" value="Znf_RING"/>
</dbReference>
<dbReference type="RefSeq" id="XP_022341540.1">
    <property type="nucleotide sequence ID" value="XM_022485832.1"/>
</dbReference>
<feature type="region of interest" description="Disordered" evidence="5">
    <location>
        <begin position="67"/>
        <end position="117"/>
    </location>
</feature>
<dbReference type="PROSITE" id="PS00518">
    <property type="entry name" value="ZF_RING_1"/>
    <property type="match status" value="1"/>
</dbReference>
<keyword evidence="7" id="KW-1185">Reference proteome</keyword>
<proteinExistence type="predicted"/>
<dbReference type="SUPFAM" id="SSF57850">
    <property type="entry name" value="RING/U-box"/>
    <property type="match status" value="1"/>
</dbReference>